<dbReference type="AlphaFoldDB" id="T1PLB2"/>
<dbReference type="VEuPathDB" id="VectorBase:MDOMA2_006675"/>
<dbReference type="PANTHER" id="PTHR48051">
    <property type="match status" value="1"/>
</dbReference>
<dbReference type="EMBL" id="KA649531">
    <property type="protein sequence ID" value="AFP64160.1"/>
    <property type="molecule type" value="mRNA"/>
</dbReference>
<dbReference type="SUPFAM" id="SSF52075">
    <property type="entry name" value="Outer arm dynein light chain 1"/>
    <property type="match status" value="1"/>
</dbReference>
<keyword evidence="2" id="KW-0677">Repeat</keyword>
<keyword evidence="1" id="KW-0433">Leucine-rich repeat</keyword>
<reference evidence="4" key="1">
    <citation type="submission" date="2012-08" db="EMBL/GenBank/DDBJ databases">
        <title>Transcriptome of adult Musca domestica launches a platform for comparative house fly gene expression and characterization of differential gene expression among resistant and susceptible house flies.</title>
        <authorList>
            <person name="Liu N."/>
            <person name="Zhang L."/>
            <person name="Li M."/>
            <person name="Reid W."/>
        </authorList>
    </citation>
    <scope>NUCLEOTIDE SEQUENCE</scope>
    <source>
        <strain evidence="4">ALHF</strain>
        <tissue evidence="4">Whole body</tissue>
    </source>
</reference>
<proteinExistence type="evidence at transcript level"/>
<dbReference type="Pfam" id="PF13855">
    <property type="entry name" value="LRR_8"/>
    <property type="match status" value="1"/>
</dbReference>
<evidence type="ECO:0000313" key="4">
    <source>
        <dbReference type="EMBL" id="AFP64160.1"/>
    </source>
</evidence>
<sequence>MNKDDQNKNLNKTTAGTNSNKNSKSSAAAAESNQQHSKSNKNKKNNNNNNNNNNGHNAIDIPMVEDPRVPPHIARIGGIVTFSPVAGQGVIRVVGRCEDAKENNMLDLSECELMQIPDAVYHLMRNTELKTCDLSGNVIKKISPKFALKFTLITELNLSHNHLSKLPDELADLNNLAKLNISHNSFIVLPPVVFKIPKLRELDASHNAIIEIDTDEIITSDNLEVVDLRHNPLGRTCHRRLKNIETPFRLEISEYNEDEDW</sequence>
<evidence type="ECO:0000256" key="2">
    <source>
        <dbReference type="ARBA" id="ARBA00022737"/>
    </source>
</evidence>
<dbReference type="InterPro" id="IPR001611">
    <property type="entry name" value="Leu-rich_rpt"/>
</dbReference>
<organism evidence="4">
    <name type="scientific">Musca domestica</name>
    <name type="common">House fly</name>
    <dbReference type="NCBI Taxonomy" id="7370"/>
    <lineage>
        <taxon>Eukaryota</taxon>
        <taxon>Metazoa</taxon>
        <taxon>Ecdysozoa</taxon>
        <taxon>Arthropoda</taxon>
        <taxon>Hexapoda</taxon>
        <taxon>Insecta</taxon>
        <taxon>Pterygota</taxon>
        <taxon>Neoptera</taxon>
        <taxon>Endopterygota</taxon>
        <taxon>Diptera</taxon>
        <taxon>Brachycera</taxon>
        <taxon>Muscomorpha</taxon>
        <taxon>Muscoidea</taxon>
        <taxon>Muscidae</taxon>
        <taxon>Musca</taxon>
    </lineage>
</organism>
<dbReference type="InterPro" id="IPR050216">
    <property type="entry name" value="LRR_domain-containing"/>
</dbReference>
<evidence type="ECO:0000256" key="3">
    <source>
        <dbReference type="SAM" id="MobiDB-lite"/>
    </source>
</evidence>
<feature type="compositionally biased region" description="Low complexity" evidence="3">
    <location>
        <begin position="45"/>
        <end position="54"/>
    </location>
</feature>
<evidence type="ECO:0000256" key="1">
    <source>
        <dbReference type="ARBA" id="ARBA00022614"/>
    </source>
</evidence>
<dbReference type="InterPro" id="IPR032675">
    <property type="entry name" value="LRR_dom_sf"/>
</dbReference>
<dbReference type="Gene3D" id="3.80.10.10">
    <property type="entry name" value="Ribonuclease Inhibitor"/>
    <property type="match status" value="1"/>
</dbReference>
<feature type="compositionally biased region" description="Low complexity" evidence="3">
    <location>
        <begin position="11"/>
        <end position="33"/>
    </location>
</feature>
<accession>T1PLB2</accession>
<name>T1PLB2_MUSDO</name>
<protein>
    <submittedName>
        <fullName evidence="4">Leucine rich repeat protein</fullName>
    </submittedName>
</protein>
<dbReference type="PROSITE" id="PS51450">
    <property type="entry name" value="LRR"/>
    <property type="match status" value="1"/>
</dbReference>
<dbReference type="PANTHER" id="PTHR48051:SF1">
    <property type="entry name" value="RAS SUPPRESSOR PROTEIN 1"/>
    <property type="match status" value="1"/>
</dbReference>
<feature type="region of interest" description="Disordered" evidence="3">
    <location>
        <begin position="1"/>
        <end position="64"/>
    </location>
</feature>
<dbReference type="VEuPathDB" id="VectorBase:MDOA012945"/>
<dbReference type="GO" id="GO:0005737">
    <property type="term" value="C:cytoplasm"/>
    <property type="evidence" value="ECO:0007669"/>
    <property type="project" value="TreeGrafter"/>
</dbReference>